<dbReference type="AlphaFoldDB" id="A0A1U7NKU5"/>
<dbReference type="InterPro" id="IPR017853">
    <property type="entry name" value="GH"/>
</dbReference>
<feature type="active site" description="Nucleophile" evidence="7">
    <location>
        <position position="260"/>
    </location>
</feature>
<dbReference type="InterPro" id="IPR006047">
    <property type="entry name" value="GH13_cat_dom"/>
</dbReference>
<accession>A0A1U7NKU5</accession>
<feature type="binding site" evidence="8">
    <location>
        <position position="299"/>
    </location>
    <ligand>
        <name>Ca(2+)</name>
        <dbReference type="ChEBI" id="CHEBI:29108"/>
        <label>3</label>
    </ligand>
</feature>
<evidence type="ECO:0000313" key="10">
    <source>
        <dbReference type="EMBL" id="OLU45117.1"/>
    </source>
</evidence>
<evidence type="ECO:0000256" key="2">
    <source>
        <dbReference type="ARBA" id="ARBA00008061"/>
    </source>
</evidence>
<evidence type="ECO:0000256" key="6">
    <source>
        <dbReference type="ARBA" id="ARBA00023295"/>
    </source>
</evidence>
<dbReference type="GO" id="GO:0005509">
    <property type="term" value="F:calcium ion binding"/>
    <property type="evidence" value="ECO:0007669"/>
    <property type="project" value="InterPro"/>
</dbReference>
<feature type="binding site" evidence="8">
    <location>
        <position position="193"/>
    </location>
    <ligand>
        <name>Ca(2+)</name>
        <dbReference type="ChEBI" id="CHEBI:29108"/>
        <label>1</label>
    </ligand>
</feature>
<feature type="domain" description="Glycosyl hydrolase family 13 catalytic" evidence="9">
    <location>
        <begin position="3"/>
        <end position="386"/>
    </location>
</feature>
<dbReference type="NCBIfam" id="NF006969">
    <property type="entry name" value="PRK09441.1-2"/>
    <property type="match status" value="1"/>
</dbReference>
<dbReference type="Proteomes" id="UP000186705">
    <property type="component" value="Unassembled WGS sequence"/>
</dbReference>
<sequence>MKYTMIQYFEWYYPSDRSLYRKIISESSSLAKTGFNMLWMPPAYKGAAGINDVGYGPYDLYDLGEFKQKGSQSTKYGTKRQYLKAIQSLQNKGIFVLADIVFNHKMGGDTLESAIAQTVDGWNRNKVIEPEHEVETWTGFTYPERKGTYSTFCWNHTHFTGTDYDAKTNTNAILLFQGKHWNEHVSQEEGNYDYLMGCDVDFHNQEVIQELYAWGKWYTQQSQVDGFRLDAIKNIDSSFFPCWLAEMHRYGNHPNFTIGEYWTSNVYELQQYLKDCNFCMRLMDVPLHYHLQQVSMSNGTYDIRKIFHETLSRLDPYHSMQFVDNHDTQVGQALESWILDWFKPQAYATILLYDCQCPCVFYGDYYGIPHDNKAPVPFLREMVWIRANLLSDNIVNLMDDDPQKACWMAYGPHPVIVLYTIADWKEKSFCEPNYANLTLEDALDPTNQVKFDAQGNIKITCPPGKISIYLLDKDALKLHKAIQ</sequence>
<dbReference type="SUPFAM" id="SSF51445">
    <property type="entry name" value="(Trans)glycosidases"/>
    <property type="match status" value="1"/>
</dbReference>
<organism evidence="10 11">
    <name type="scientific">Dubosiella newyorkensis</name>
    <dbReference type="NCBI Taxonomy" id="1862672"/>
    <lineage>
        <taxon>Bacteria</taxon>
        <taxon>Bacillati</taxon>
        <taxon>Bacillota</taxon>
        <taxon>Erysipelotrichia</taxon>
        <taxon>Erysipelotrichales</taxon>
        <taxon>Erysipelotrichaceae</taxon>
        <taxon>Dubosiella</taxon>
    </lineage>
</organism>
<protein>
    <recommendedName>
        <fullName evidence="9">Glycosyl hydrolase family 13 catalytic domain-containing protein</fullName>
    </recommendedName>
</protein>
<comment type="cofactor">
    <cofactor evidence="1">
        <name>Ca(2+)</name>
        <dbReference type="ChEBI" id="CHEBI:29108"/>
    </cofactor>
</comment>
<evidence type="ECO:0000256" key="5">
    <source>
        <dbReference type="ARBA" id="ARBA00023277"/>
    </source>
</evidence>
<keyword evidence="3 8" id="KW-0479">Metal-binding</keyword>
<dbReference type="NCBIfam" id="NF006968">
    <property type="entry name" value="PRK09441.1-1"/>
    <property type="match status" value="1"/>
</dbReference>
<keyword evidence="4" id="KW-0378">Hydrolase</keyword>
<reference evidence="10 11" key="1">
    <citation type="submission" date="2016-11" db="EMBL/GenBank/DDBJ databases">
        <title>Description of two novel members of the family Erysipelotrichaceae: Ileibacterium lipovorans gen. nov., sp. nov. and Dubosiella newyorkensis, gen. nov., sp. nov.</title>
        <authorList>
            <person name="Cox L.M."/>
            <person name="Sohn J."/>
            <person name="Tyrrell K.L."/>
            <person name="Citron D.M."/>
            <person name="Lawson P.A."/>
            <person name="Patel N.B."/>
            <person name="Iizumi T."/>
            <person name="Perez-Perez G.I."/>
            <person name="Goldstein E.J."/>
            <person name="Blaser M.J."/>
        </authorList>
    </citation>
    <scope>NUCLEOTIDE SEQUENCE [LARGE SCALE GENOMIC DNA]</scope>
    <source>
        <strain evidence="10 11">NYU-BL-A4</strain>
    </source>
</reference>
<dbReference type="PANTHER" id="PTHR43447">
    <property type="entry name" value="ALPHA-AMYLASE"/>
    <property type="match status" value="1"/>
</dbReference>
<dbReference type="GeneID" id="78276121"/>
<dbReference type="Gene3D" id="3.20.20.80">
    <property type="entry name" value="Glycosidases"/>
    <property type="match status" value="1"/>
</dbReference>
<proteinExistence type="inferred from homology"/>
<evidence type="ECO:0000313" key="11">
    <source>
        <dbReference type="Proteomes" id="UP000186705"/>
    </source>
</evidence>
<dbReference type="GO" id="GO:0004553">
    <property type="term" value="F:hydrolase activity, hydrolyzing O-glycosyl compounds"/>
    <property type="evidence" value="ECO:0007669"/>
    <property type="project" value="InterPro"/>
</dbReference>
<feature type="active site" description="Nucleophile" evidence="7">
    <location>
        <position position="230"/>
    </location>
</feature>
<evidence type="ECO:0000256" key="3">
    <source>
        <dbReference type="ARBA" id="ARBA00022723"/>
    </source>
</evidence>
<dbReference type="Gene3D" id="2.40.30.140">
    <property type="match status" value="1"/>
</dbReference>
<evidence type="ECO:0000256" key="1">
    <source>
        <dbReference type="ARBA" id="ARBA00001913"/>
    </source>
</evidence>
<dbReference type="CDD" id="cd11318">
    <property type="entry name" value="AmyAc_bac_fung_AmyA"/>
    <property type="match status" value="1"/>
</dbReference>
<dbReference type="RefSeq" id="WP_076341972.1">
    <property type="nucleotide sequence ID" value="NZ_JBGNFS010000009.1"/>
</dbReference>
<comment type="caution">
    <text evidence="10">The sequence shown here is derived from an EMBL/GenBank/DDBJ whole genome shotgun (WGS) entry which is preliminary data.</text>
</comment>
<dbReference type="Pfam" id="PF00128">
    <property type="entry name" value="Alpha-amylase"/>
    <property type="match status" value="1"/>
</dbReference>
<dbReference type="STRING" id="1862672.BO225_09230"/>
<keyword evidence="5" id="KW-0119">Carbohydrate metabolism</keyword>
<feature type="binding site" evidence="8">
    <location>
        <position position="201"/>
    </location>
    <ligand>
        <name>Ca(2+)</name>
        <dbReference type="ChEBI" id="CHEBI:29108"/>
        <label>2</label>
    </ligand>
</feature>
<keyword evidence="8" id="KW-0106">Calcium</keyword>
<dbReference type="PIRSF" id="PIRSF001021">
    <property type="entry name" value="Alph-amls_thrmst"/>
    <property type="match status" value="1"/>
</dbReference>
<dbReference type="GO" id="GO:0005975">
    <property type="term" value="P:carbohydrate metabolic process"/>
    <property type="evidence" value="ECO:0007669"/>
    <property type="project" value="InterPro"/>
</dbReference>
<dbReference type="EMBL" id="MPKA01000088">
    <property type="protein sequence ID" value="OLU45117.1"/>
    <property type="molecule type" value="Genomic_DNA"/>
</dbReference>
<name>A0A1U7NKU5_9FIRM</name>
<evidence type="ECO:0000256" key="7">
    <source>
        <dbReference type="PIRSR" id="PIRSR001021-1"/>
    </source>
</evidence>
<comment type="similarity">
    <text evidence="2">Belongs to the glycosyl hydrolase 13 family.</text>
</comment>
<dbReference type="OrthoDB" id="9805159at2"/>
<keyword evidence="11" id="KW-1185">Reference proteome</keyword>
<evidence type="ECO:0000256" key="4">
    <source>
        <dbReference type="ARBA" id="ARBA00022801"/>
    </source>
</evidence>
<dbReference type="InterPro" id="IPR013776">
    <property type="entry name" value="A-amylase_thermo"/>
</dbReference>
<evidence type="ECO:0000259" key="9">
    <source>
        <dbReference type="SMART" id="SM00642"/>
    </source>
</evidence>
<dbReference type="SMART" id="SM00642">
    <property type="entry name" value="Aamy"/>
    <property type="match status" value="1"/>
</dbReference>
<gene>
    <name evidence="10" type="ORF">BO225_09230</name>
</gene>
<keyword evidence="6" id="KW-0326">Glycosidase</keyword>
<feature type="binding site" evidence="8">
    <location>
        <position position="199"/>
    </location>
    <ligand>
        <name>Ca(2+)</name>
        <dbReference type="ChEBI" id="CHEBI:29108"/>
        <label>1</label>
    </ligand>
</feature>
<feature type="binding site" evidence="8">
    <location>
        <position position="103"/>
    </location>
    <ligand>
        <name>Ca(2+)</name>
        <dbReference type="ChEBI" id="CHEBI:29108"/>
        <label>1</label>
    </ligand>
</feature>
<evidence type="ECO:0000256" key="8">
    <source>
        <dbReference type="PIRSR" id="PIRSR001021-2"/>
    </source>
</evidence>